<sequence length="44" mass="4947">MMKNRAQELRPARPLGAERFLATIASVGGIRAGAVAPRDLWRWR</sequence>
<evidence type="ECO:0000313" key="1">
    <source>
        <dbReference type="EMBL" id="MBB3929867.1"/>
    </source>
</evidence>
<keyword evidence="2" id="KW-1185">Reference proteome</keyword>
<organism evidence="1 2">
    <name type="scientific">Kaistia hirudinis</name>
    <dbReference type="NCBI Taxonomy" id="1293440"/>
    <lineage>
        <taxon>Bacteria</taxon>
        <taxon>Pseudomonadati</taxon>
        <taxon>Pseudomonadota</taxon>
        <taxon>Alphaproteobacteria</taxon>
        <taxon>Hyphomicrobiales</taxon>
        <taxon>Kaistiaceae</taxon>
        <taxon>Kaistia</taxon>
    </lineage>
</organism>
<name>A0A840ALG0_9HYPH</name>
<dbReference type="EMBL" id="JACIDS010000001">
    <property type="protein sequence ID" value="MBB3929867.1"/>
    <property type="molecule type" value="Genomic_DNA"/>
</dbReference>
<accession>A0A840ALG0</accession>
<dbReference type="Proteomes" id="UP000553963">
    <property type="component" value="Unassembled WGS sequence"/>
</dbReference>
<gene>
    <name evidence="1" type="ORF">GGR25_000886</name>
</gene>
<reference evidence="1 2" key="1">
    <citation type="submission" date="2020-08" db="EMBL/GenBank/DDBJ databases">
        <title>Genomic Encyclopedia of Type Strains, Phase IV (KMG-IV): sequencing the most valuable type-strain genomes for metagenomic binning, comparative biology and taxonomic classification.</title>
        <authorList>
            <person name="Goeker M."/>
        </authorList>
    </citation>
    <scope>NUCLEOTIDE SEQUENCE [LARGE SCALE GENOMIC DNA]</scope>
    <source>
        <strain evidence="1 2">DSM 25966</strain>
    </source>
</reference>
<protein>
    <submittedName>
        <fullName evidence="1">Uncharacterized protein</fullName>
    </submittedName>
</protein>
<dbReference type="AlphaFoldDB" id="A0A840ALG0"/>
<proteinExistence type="predicted"/>
<comment type="caution">
    <text evidence="1">The sequence shown here is derived from an EMBL/GenBank/DDBJ whole genome shotgun (WGS) entry which is preliminary data.</text>
</comment>
<evidence type="ECO:0000313" key="2">
    <source>
        <dbReference type="Proteomes" id="UP000553963"/>
    </source>
</evidence>